<feature type="coiled-coil region" evidence="1">
    <location>
        <begin position="516"/>
        <end position="574"/>
    </location>
</feature>
<feature type="coiled-coil region" evidence="1">
    <location>
        <begin position="747"/>
        <end position="863"/>
    </location>
</feature>
<organism evidence="2 3">
    <name type="scientific">Euplotes crassus</name>
    <dbReference type="NCBI Taxonomy" id="5936"/>
    <lineage>
        <taxon>Eukaryota</taxon>
        <taxon>Sar</taxon>
        <taxon>Alveolata</taxon>
        <taxon>Ciliophora</taxon>
        <taxon>Intramacronucleata</taxon>
        <taxon>Spirotrichea</taxon>
        <taxon>Hypotrichia</taxon>
        <taxon>Euplotida</taxon>
        <taxon>Euplotidae</taxon>
        <taxon>Moneuplotes</taxon>
    </lineage>
</organism>
<proteinExistence type="predicted"/>
<evidence type="ECO:0000256" key="1">
    <source>
        <dbReference type="SAM" id="Coils"/>
    </source>
</evidence>
<evidence type="ECO:0000313" key="2">
    <source>
        <dbReference type="EMBL" id="CAI2379060.1"/>
    </source>
</evidence>
<name>A0AAD1XVK4_EUPCR</name>
<feature type="coiled-coil region" evidence="1">
    <location>
        <begin position="253"/>
        <end position="280"/>
    </location>
</feature>
<feature type="coiled-coil region" evidence="1">
    <location>
        <begin position="628"/>
        <end position="712"/>
    </location>
</feature>
<evidence type="ECO:0000313" key="3">
    <source>
        <dbReference type="Proteomes" id="UP001295684"/>
    </source>
</evidence>
<accession>A0AAD1XVK4</accession>
<dbReference type="AlphaFoldDB" id="A0AAD1XVK4"/>
<reference evidence="2" key="1">
    <citation type="submission" date="2023-07" db="EMBL/GenBank/DDBJ databases">
        <authorList>
            <consortium name="AG Swart"/>
            <person name="Singh M."/>
            <person name="Singh A."/>
            <person name="Seah K."/>
            <person name="Emmerich C."/>
        </authorList>
    </citation>
    <scope>NUCLEOTIDE SEQUENCE</scope>
    <source>
        <strain evidence="2">DP1</strain>
    </source>
</reference>
<dbReference type="Proteomes" id="UP001295684">
    <property type="component" value="Unassembled WGS sequence"/>
</dbReference>
<protein>
    <submittedName>
        <fullName evidence="2">Uncharacterized protein</fullName>
    </submittedName>
</protein>
<keyword evidence="3" id="KW-1185">Reference proteome</keyword>
<sequence length="1020" mass="119159">MEGKTKTLFVGEFGAKINFQIDHRSAMTSLKNHLLREDFTISKEDKLMLLDLDECKEIRESSIEDSGSKIVVFNQSYATVEDIKELYLSKYFKIHELTLEEAKDKNILDEIMEDKWNFKPLLSLKEDIDIPKVQQFEEHMFQIYNACLDSFISLRSKQDWSRKAMEEIKLQEICSNLLRNYSNSLKESIQEDSSKQLVDQFKSTIQRCNEILIKFEAANRHNKETLLHDALQREGMTYLSDIYIKEQEMIKFRDARREDLKKVKDQVKAFEETIESCDANQSLSSLDLGDEEMGEAASLQEHSSSIQDLFYATWSIVSGMGMDIKMFHKNLNIMESITSTDDDKYEAQIFLSNYESHQNKLDQYMELKSTMEEHHQKMDNFIESCKQMQIGNAEKIVRMVEKLVSKTANSISYKTQKLIVNCKDLEKSCKYLLRTADLPEIHEKIVKEFGRRYCFEHYLRPKEKQLSRMIASENSKRHKFITEVGESLPENPLTSLLKSDRINMKIERSQDVPLVTDVETEEIQILQEEMDKELKQEKKMSILQDEMKLLKAQLRLKEQEIIQLRNQKSEEFEKMNTINEGNLLKYKNLVSDIVDDRRSAIEKATEVIKAPIVLEYFEGNLQDSQDVIMGLKNTISNKNETIDNLENKIVGLNQVITSLTSTNFAMMSAKVSTQEAKVKHYEDLYKQEMRDKKQLEDNYKEVEIQKLRAEKDHKKLLDSYTEALKESRYYKLKYQKAAQEKIDKKVLEDYERKIKKVKIEKESCENSMKDLMAQNSLLRSSNQTLCIEVDKLKKENEESLRTYIELANQSIDQNISKDDEQFKKLKKEREEALAEKNELNTVITDLQLEISEYKEQNGNLLHKLQESYSQNNTSPSPLISMSLTPDVTVGELKVGDRRIFIRDYDSDFPRYIPLIFSSQSEDESFIGSSPKRKILKQKLPQKIYLDTESIKTNLQTLLHKFKMIVVGEVSAIEEIYCEEAIDEYSVAEGETYTSCTIKSISCLGYVKNNEYEFFLFPDAE</sequence>
<gene>
    <name evidence="2" type="ORF">ECRASSUSDP1_LOCUS20468</name>
</gene>
<comment type="caution">
    <text evidence="2">The sequence shown here is derived from an EMBL/GenBank/DDBJ whole genome shotgun (WGS) entry which is preliminary data.</text>
</comment>
<dbReference type="EMBL" id="CAMPGE010020870">
    <property type="protein sequence ID" value="CAI2379060.1"/>
    <property type="molecule type" value="Genomic_DNA"/>
</dbReference>
<keyword evidence="1" id="KW-0175">Coiled coil</keyword>